<evidence type="ECO:0000313" key="2">
    <source>
        <dbReference type="Proteomes" id="UP000652761"/>
    </source>
</evidence>
<gene>
    <name evidence="1" type="ORF">Taro_046405</name>
</gene>
<comment type="caution">
    <text evidence="1">The sequence shown here is derived from an EMBL/GenBank/DDBJ whole genome shotgun (WGS) entry which is preliminary data.</text>
</comment>
<dbReference type="Proteomes" id="UP000652761">
    <property type="component" value="Unassembled WGS sequence"/>
</dbReference>
<keyword evidence="2" id="KW-1185">Reference proteome</keyword>
<protein>
    <submittedName>
        <fullName evidence="1">Uncharacterized protein</fullName>
    </submittedName>
</protein>
<sequence>MRHEGVFLTFTHSLPRSLYARRVIMPGGLRCPAEDERYDKADDPRVQRAPACLVPSTSSVNQGDPDRRRLVIHAKVGAGVGDAGGGRSGKLAAQVFYL</sequence>
<dbReference type="AlphaFoldDB" id="A0A843X7D3"/>
<organism evidence="1 2">
    <name type="scientific">Colocasia esculenta</name>
    <name type="common">Wild taro</name>
    <name type="synonym">Arum esculentum</name>
    <dbReference type="NCBI Taxonomy" id="4460"/>
    <lineage>
        <taxon>Eukaryota</taxon>
        <taxon>Viridiplantae</taxon>
        <taxon>Streptophyta</taxon>
        <taxon>Embryophyta</taxon>
        <taxon>Tracheophyta</taxon>
        <taxon>Spermatophyta</taxon>
        <taxon>Magnoliopsida</taxon>
        <taxon>Liliopsida</taxon>
        <taxon>Araceae</taxon>
        <taxon>Aroideae</taxon>
        <taxon>Colocasieae</taxon>
        <taxon>Colocasia</taxon>
    </lineage>
</organism>
<accession>A0A843X7D3</accession>
<proteinExistence type="predicted"/>
<evidence type="ECO:0000313" key="1">
    <source>
        <dbReference type="EMBL" id="MQM13480.1"/>
    </source>
</evidence>
<reference evidence="1" key="1">
    <citation type="submission" date="2017-07" db="EMBL/GenBank/DDBJ databases">
        <title>Taro Niue Genome Assembly and Annotation.</title>
        <authorList>
            <person name="Atibalentja N."/>
            <person name="Keating K."/>
            <person name="Fields C.J."/>
        </authorList>
    </citation>
    <scope>NUCLEOTIDE SEQUENCE</scope>
    <source>
        <strain evidence="1">Niue_2</strain>
        <tissue evidence="1">Leaf</tissue>
    </source>
</reference>
<dbReference type="EMBL" id="NMUH01005707">
    <property type="protein sequence ID" value="MQM13480.1"/>
    <property type="molecule type" value="Genomic_DNA"/>
</dbReference>
<name>A0A843X7D3_COLES</name>